<feature type="transmembrane region" description="Helical" evidence="2">
    <location>
        <begin position="1457"/>
        <end position="1478"/>
    </location>
</feature>
<feature type="transmembrane region" description="Helical" evidence="2">
    <location>
        <begin position="589"/>
        <end position="619"/>
    </location>
</feature>
<dbReference type="Proteomes" id="UP000332933">
    <property type="component" value="Unassembled WGS sequence"/>
</dbReference>
<feature type="transmembrane region" description="Helical" evidence="2">
    <location>
        <begin position="640"/>
        <end position="659"/>
    </location>
</feature>
<feature type="transmembrane region" description="Helical" evidence="2">
    <location>
        <begin position="870"/>
        <end position="894"/>
    </location>
</feature>
<feature type="transmembrane region" description="Helical" evidence="2">
    <location>
        <begin position="1573"/>
        <end position="1591"/>
    </location>
</feature>
<feature type="transmembrane region" description="Helical" evidence="2">
    <location>
        <begin position="26"/>
        <end position="48"/>
    </location>
</feature>
<organism evidence="4 5">
    <name type="scientific">Aphanomyces stellatus</name>
    <dbReference type="NCBI Taxonomy" id="120398"/>
    <lineage>
        <taxon>Eukaryota</taxon>
        <taxon>Sar</taxon>
        <taxon>Stramenopiles</taxon>
        <taxon>Oomycota</taxon>
        <taxon>Saprolegniomycetes</taxon>
        <taxon>Saprolegniales</taxon>
        <taxon>Verrucalvaceae</taxon>
        <taxon>Aphanomyces</taxon>
    </lineage>
</organism>
<keyword evidence="2" id="KW-0812">Transmembrane</keyword>
<reference evidence="3" key="2">
    <citation type="submission" date="2019-06" db="EMBL/GenBank/DDBJ databases">
        <title>Genomics analysis of Aphanomyces spp. identifies a new class of oomycete effector associated with host adaptation.</title>
        <authorList>
            <person name="Gaulin E."/>
        </authorList>
    </citation>
    <scope>NUCLEOTIDE SEQUENCE</scope>
    <source>
        <strain evidence="3">CBS 578.67</strain>
    </source>
</reference>
<proteinExistence type="predicted"/>
<gene>
    <name evidence="4" type="primary">Aste57867_12584</name>
    <name evidence="3" type="ORF">As57867_012538</name>
    <name evidence="4" type="ORF">ASTE57867_12584</name>
</gene>
<protein>
    <submittedName>
        <fullName evidence="4">Aste57867_12584 protein</fullName>
    </submittedName>
</protein>
<keyword evidence="5" id="KW-1185">Reference proteome</keyword>
<keyword evidence="2" id="KW-1133">Transmembrane helix</keyword>
<evidence type="ECO:0000313" key="5">
    <source>
        <dbReference type="Proteomes" id="UP000332933"/>
    </source>
</evidence>
<dbReference type="EMBL" id="VJMH01005378">
    <property type="protein sequence ID" value="KAF0696679.1"/>
    <property type="molecule type" value="Genomic_DNA"/>
</dbReference>
<accession>A0A485KW05</accession>
<evidence type="ECO:0000256" key="2">
    <source>
        <dbReference type="SAM" id="Phobius"/>
    </source>
</evidence>
<feature type="transmembrane region" description="Helical" evidence="2">
    <location>
        <begin position="674"/>
        <end position="692"/>
    </location>
</feature>
<sequence>MVQVQPAEATTEHSSGTASPKGRHRLVVVTALLYLVGTLVSSVVYLLLLHPSVSNDYWWPGFNTSGIQTFLADVVNADLVFAPNGTLPLLSGCYSLKSYASSVTPIEWSASYGRQLLLQPISPVDAITSLRLNTFDMNMNSFPAYCWLDLNRTIEMAHTIKRQRRCAQDERNNGAVYMDLLIRNAPRHALETSTWASSIKATILMPLLNLAHGPAWLKYSGERTMLSIPDEVIHWSKHGIQYWLYNMQNLYHDGIDDSILIENALGYTQSVSTKKQTLVLRGSRSWSTLLANIGIFNDLVSCQYLGCSLIRHANNSIDALGLSWDDDILAPGSTPTISLVRQFIGPFTAIDIKWVVKPPALLQFAQAWHEQLYPILISQSTFPMDVVVDPIPLNWTFDGTQFYGGNPLCPNGVPQHYVQPPFGYYDNCATQVRHTVALSGFSILFAALWMSPSVTTPLRTVCEICQTTARECAQTLLRVQPFMPKNSTLGPRTTIQAYIRDAIALNITFIQFAMQNGTDFVLVQPLIDATYSDPWTFFGLVMIYDWLIGQREVYRFDGDEGTVTLMSQIHPFMTMTANALELPKHACNYVWYVSVYVTFVLSGVGIFVLLYTTGVGLNFQGVNLFQSNRVVGSIWVGRPMLFLRGMTALVILSTASVTFTNRTGVSALQAAPRSFWMSTLVAGEATWLVYIVQDIATPILIGHNHCSFFSGLVVWVAIVISDQIFPIQMSVTTEAKCVMTYLGMSVECQSGHVYIGSRSHLIVSTGLCISLPFALVCIVQLYNWVHRSTEGHSRVAIPNYVPGVAAVYFRPRRSGDLDRVASAMAGLLTISNYYFDIKLWQLFKCESMKSIPVSHQADLPMTKVGLRHRCYRVAIVLLGLGYMIATLIGSYAFLRLTEATMANDFWWDGFNATGHQTFLATWFNAQLQTTNVLTPTSLDDARYSDLSQFYQNSSAKIYVHPFYASQIQDEVNSLLGVIAGLRNMDGCQLPWISSIYCFVDFARRWELASTTNRHKKCQQDIKNGAIYLESIFRNAQWPQLMSCWGDSLEPAFFSFLRQSSQGSQWLDLVQFNTMSLTDEVQYWTKNNISIFTQQWQNFKQLGVYESFSVQNAFGLDFPMTLKKSNATFQQSMPSSFRMQWPLANLLRAIGTNTSGVEGASFVVSSGSFAFQNTSVENILIQNGTLPSPWSYATYLTRQILGPFGDVTMWRLPPPRNLLRLYQSTTQMLNALLASNLSAQSMFASIPKLNILYPRPRGWESPFKYGGNIMCELNSGFRVNVGMYFTSDGECSQEGVETMATNVFTSIAALLVTSSNATAGDLCLYELQNPTLCRLFLSLAIPFIDHNILSSAQQLTRYRASQIKLQVQTAVQLQVMQYLYYLDQNNLVISLVDVFDNSEFEFFAWLYLFDWVNSNREVVRFDGSSGTVTLLSGTALDIITITNPQEIPLNAAKYTRIALVYVTIVLMGVATLVCLSILVHRGNIEGWNMLAFNRVAGLVWIGRPLMVLRGVTAISLLSTANLVFTRPLDGVVSQFERVQPNWLTTLLSSGEMSWFVYVINDLFSVMTRARTKEYALISSLMVWLFTTLWSFVQPVEHFVTIDRQCTVVAVDFQLECTSGTVAIGRSDRLWGLLLLASGCCIVAYAVDQMVFPPKPPPKQSFLLHASAAYHFKQTDWCFDGHYHLDYASAVLNGLLAMPSSNARVVALDIKSWRVVILSGGSVHAINPNASRHSTIRLDK</sequence>
<reference evidence="4 5" key="1">
    <citation type="submission" date="2019-03" db="EMBL/GenBank/DDBJ databases">
        <authorList>
            <person name="Gaulin E."/>
            <person name="Dumas B."/>
        </authorList>
    </citation>
    <scope>NUCLEOTIDE SEQUENCE [LARGE SCALE GENOMIC DNA]</scope>
    <source>
        <strain evidence="4">CBS 568.67</strain>
    </source>
</reference>
<evidence type="ECO:0000256" key="1">
    <source>
        <dbReference type="SAM" id="MobiDB-lite"/>
    </source>
</evidence>
<evidence type="ECO:0000313" key="4">
    <source>
        <dbReference type="EMBL" id="VFT89435.1"/>
    </source>
</evidence>
<feature type="region of interest" description="Disordered" evidence="1">
    <location>
        <begin position="1"/>
        <end position="20"/>
    </location>
</feature>
<name>A0A485KW05_9STRA</name>
<evidence type="ECO:0000313" key="3">
    <source>
        <dbReference type="EMBL" id="KAF0696679.1"/>
    </source>
</evidence>
<keyword evidence="2" id="KW-0472">Membrane</keyword>
<dbReference type="EMBL" id="CAADRA010005399">
    <property type="protein sequence ID" value="VFT89435.1"/>
    <property type="molecule type" value="Genomic_DNA"/>
</dbReference>
<feature type="transmembrane region" description="Helical" evidence="2">
    <location>
        <begin position="761"/>
        <end position="785"/>
    </location>
</feature>
<feature type="transmembrane region" description="Helical" evidence="2">
    <location>
        <begin position="699"/>
        <end position="720"/>
    </location>
</feature>
<feature type="transmembrane region" description="Helical" evidence="2">
    <location>
        <begin position="1628"/>
        <end position="1645"/>
    </location>
</feature>